<dbReference type="PANTHER" id="PTHR24114:SF2">
    <property type="entry name" value="F-BOX DOMAIN-CONTAINING PROTEIN-RELATED"/>
    <property type="match status" value="1"/>
</dbReference>
<name>A0A194QJ93_PAPXU</name>
<dbReference type="SMART" id="SM00368">
    <property type="entry name" value="LRR_RI"/>
    <property type="match status" value="6"/>
</dbReference>
<dbReference type="PANTHER" id="PTHR24114">
    <property type="entry name" value="LEUCINE RICH REPEAT FAMILY PROTEIN"/>
    <property type="match status" value="1"/>
</dbReference>
<evidence type="ECO:0000313" key="2">
    <source>
        <dbReference type="EMBL" id="KPJ04995.1"/>
    </source>
</evidence>
<protein>
    <submittedName>
        <fullName evidence="2">Uncharacterized protein C14orf166B</fullName>
    </submittedName>
</protein>
<feature type="region of interest" description="Disordered" evidence="1">
    <location>
        <begin position="1"/>
        <end position="32"/>
    </location>
</feature>
<dbReference type="InterPro" id="IPR052394">
    <property type="entry name" value="LRR-containing"/>
</dbReference>
<organism evidence="2 3">
    <name type="scientific">Papilio xuthus</name>
    <name type="common">Asian swallowtail butterfly</name>
    <dbReference type="NCBI Taxonomy" id="66420"/>
    <lineage>
        <taxon>Eukaryota</taxon>
        <taxon>Metazoa</taxon>
        <taxon>Ecdysozoa</taxon>
        <taxon>Arthropoda</taxon>
        <taxon>Hexapoda</taxon>
        <taxon>Insecta</taxon>
        <taxon>Pterygota</taxon>
        <taxon>Neoptera</taxon>
        <taxon>Endopterygota</taxon>
        <taxon>Lepidoptera</taxon>
        <taxon>Glossata</taxon>
        <taxon>Ditrysia</taxon>
        <taxon>Papilionoidea</taxon>
        <taxon>Papilionidae</taxon>
        <taxon>Papilioninae</taxon>
        <taxon>Papilio</taxon>
    </lineage>
</organism>
<dbReference type="PROSITE" id="PS51450">
    <property type="entry name" value="LRR"/>
    <property type="match status" value="1"/>
</dbReference>
<feature type="compositionally biased region" description="Basic residues" evidence="1">
    <location>
        <begin position="548"/>
        <end position="558"/>
    </location>
</feature>
<dbReference type="SUPFAM" id="SSF52047">
    <property type="entry name" value="RNI-like"/>
    <property type="match status" value="1"/>
</dbReference>
<dbReference type="AlphaFoldDB" id="A0A194QJ93"/>
<evidence type="ECO:0000256" key="1">
    <source>
        <dbReference type="SAM" id="MobiDB-lite"/>
    </source>
</evidence>
<dbReference type="Pfam" id="PF13516">
    <property type="entry name" value="LRR_6"/>
    <property type="match status" value="3"/>
</dbReference>
<sequence length="558" mass="63403">MSSEVDLEVYYEKQNEKEESAPPEGSVSSEEPPMEEWSSLILQIPEENIKIINYRKGLYDPGSGEICTNYIPMSSSSIFRHPYYNYPAIVDPGVKEALLDPEPLIIYPEDGQDLYLSLCKESGLTPISSFHRQLLENKINLRYYGVQQKAFRAIALSLKSNTYVNILDLTDNWIEKDGCLHLGEMLGENCTLTVLNLCGCRIGPEGAKRLFMYLHKNSTLCELNLSKNQLFDEGVEYLTEIIIRGSGVRNIDLSHNSLTDATVINLAEAFEINNKLTHLNLSWNLLKSANPIFDLCCKLQENEHFLALDLSWNTYGGKQVAKSISVLLKNPSFIHLNLSNNNFDSQVINIIVRALRGKSRLLTLDMSSNPLSSTDAYNLLEPMLKPRVKLQKLKLDNIVVTSEFLTLREEVLQLECRKNAEITYGDVIRKTNHKTVDLRDTVLNRIDYLCRTKFKKDKVDIALIVLTLYKLDPKPMDTRPFLRALRDLGLPLEDDLANQLTKLFAGPIRPKTTTVNLAAMVDFFKRKWPDRKLPPTPPPSPPPEPVKKGHKKGLKKKK</sequence>
<feature type="compositionally biased region" description="Low complexity" evidence="1">
    <location>
        <begin position="22"/>
        <end position="32"/>
    </location>
</feature>
<proteinExistence type="predicted"/>
<keyword evidence="3" id="KW-1185">Reference proteome</keyword>
<dbReference type="Proteomes" id="UP000053268">
    <property type="component" value="Unassembled WGS sequence"/>
</dbReference>
<dbReference type="InterPro" id="IPR032675">
    <property type="entry name" value="LRR_dom_sf"/>
</dbReference>
<feature type="compositionally biased region" description="Pro residues" evidence="1">
    <location>
        <begin position="534"/>
        <end position="544"/>
    </location>
</feature>
<dbReference type="Gene3D" id="3.80.10.10">
    <property type="entry name" value="Ribonuclease Inhibitor"/>
    <property type="match status" value="2"/>
</dbReference>
<dbReference type="InterPro" id="IPR001611">
    <property type="entry name" value="Leu-rich_rpt"/>
</dbReference>
<reference evidence="2 3" key="1">
    <citation type="journal article" date="2015" name="Nat. Commun.">
        <title>Outbred genome sequencing and CRISPR/Cas9 gene editing in butterflies.</title>
        <authorList>
            <person name="Li X."/>
            <person name="Fan D."/>
            <person name="Zhang W."/>
            <person name="Liu G."/>
            <person name="Zhang L."/>
            <person name="Zhao L."/>
            <person name="Fang X."/>
            <person name="Chen L."/>
            <person name="Dong Y."/>
            <person name="Chen Y."/>
            <person name="Ding Y."/>
            <person name="Zhao R."/>
            <person name="Feng M."/>
            <person name="Zhu Y."/>
            <person name="Feng Y."/>
            <person name="Jiang X."/>
            <person name="Zhu D."/>
            <person name="Xiang H."/>
            <person name="Feng X."/>
            <person name="Li S."/>
            <person name="Wang J."/>
            <person name="Zhang G."/>
            <person name="Kronforst M.R."/>
            <person name="Wang W."/>
        </authorList>
    </citation>
    <scope>NUCLEOTIDE SEQUENCE [LARGE SCALE GENOMIC DNA]</scope>
    <source>
        <strain evidence="2">Ya'a_city_454_Px</strain>
        <tissue evidence="2">Whole body</tissue>
    </source>
</reference>
<evidence type="ECO:0000313" key="3">
    <source>
        <dbReference type="Proteomes" id="UP000053268"/>
    </source>
</evidence>
<feature type="compositionally biased region" description="Basic and acidic residues" evidence="1">
    <location>
        <begin position="10"/>
        <end position="20"/>
    </location>
</feature>
<dbReference type="EMBL" id="KQ458793">
    <property type="protein sequence ID" value="KPJ04995.1"/>
    <property type="molecule type" value="Genomic_DNA"/>
</dbReference>
<gene>
    <name evidence="2" type="ORF">RR46_04111</name>
</gene>
<feature type="region of interest" description="Disordered" evidence="1">
    <location>
        <begin position="528"/>
        <end position="558"/>
    </location>
</feature>
<accession>A0A194QJ93</accession>
<dbReference type="STRING" id="66420.A0A194QJ93"/>